<keyword evidence="4" id="KW-1185">Reference proteome</keyword>
<dbReference type="Proteomes" id="UP000267921">
    <property type="component" value="Unassembled WGS sequence"/>
</dbReference>
<evidence type="ECO:0000313" key="3">
    <source>
        <dbReference type="EMBL" id="SDW16216.1"/>
    </source>
</evidence>
<reference evidence="1 4" key="1">
    <citation type="submission" date="2016-10" db="EMBL/GenBank/DDBJ databases">
        <title>Methanohalophilus halophilus.</title>
        <authorList>
            <person name="L'haridon S."/>
        </authorList>
    </citation>
    <scope>NUCLEOTIDE SEQUENCE [LARGE SCALE GENOMIC DNA]</scope>
    <source>
        <strain evidence="1 4">Z-7982</strain>
    </source>
</reference>
<evidence type="ECO:0000313" key="2">
    <source>
        <dbReference type="EMBL" id="RNI08407.1"/>
    </source>
</evidence>
<sequence length="426" mass="47152">MRSKGLKAFCYTFIVTLLLIGLGSIAVADSDEVNITINDASIGFANHTSSDTEGNWIAVKGGEEFRLPHPISFTYQGINATDFDYGSAPINITMDADDDYAVTYPFANHSMFTDIPGQNDVELEFYGSDMFAYDDVELYIISVNRGVINEINQNLKEADLASINDLTENAYKKYPNEQLDGNGDLEITCNDLQAGDYMALMLLNTSQMQKYDAFILSATGFEVLEYDSVITAPQAVDLDENINVDVRLLNAANDTSYTYGAVLVKDSVYKADIEMQCNGSKEGTNLTVNEIPLIQGCDLLGIDSSNIERNDVQNKIIELIGPDNGTIIMKTVEANQTSLSITTTDLPEDKYILLTGVYKSGEGLVAFGQQDVFIAPYNPYDFNENYIINIVEISTAAFDFIRGELPIRDISELVYYFLSGDEYYSL</sequence>
<evidence type="ECO:0000313" key="5">
    <source>
        <dbReference type="Proteomes" id="UP000198669"/>
    </source>
</evidence>
<dbReference type="OrthoDB" id="103676at2157"/>
<dbReference type="AlphaFoldDB" id="A0A1L3Q148"/>
<protein>
    <submittedName>
        <fullName evidence="2">TIGR04279 domain-containing protein</fullName>
    </submittedName>
    <submittedName>
        <fullName evidence="3">TIGR04279 methanogen extracellular domain-containing protein</fullName>
    </submittedName>
</protein>
<dbReference type="EMBL" id="CP017921">
    <property type="protein sequence ID" value="APH38594.1"/>
    <property type="molecule type" value="Genomic_DNA"/>
</dbReference>
<dbReference type="EMBL" id="FNMU01000001">
    <property type="protein sequence ID" value="SDW16216.1"/>
    <property type="molecule type" value="Genomic_DNA"/>
</dbReference>
<accession>A0A1L3Q148</accession>
<dbReference type="STRING" id="2177.BHR79_03230"/>
<organism evidence="1 4">
    <name type="scientific">Methanohalophilus halophilus</name>
    <dbReference type="NCBI Taxonomy" id="2177"/>
    <lineage>
        <taxon>Archaea</taxon>
        <taxon>Methanobacteriati</taxon>
        <taxon>Methanobacteriota</taxon>
        <taxon>Stenosarchaea group</taxon>
        <taxon>Methanomicrobia</taxon>
        <taxon>Methanosarcinales</taxon>
        <taxon>Methanosarcinaceae</taxon>
        <taxon>Methanohalophilus</taxon>
    </lineage>
</organism>
<evidence type="ECO:0000313" key="6">
    <source>
        <dbReference type="Proteomes" id="UP000267921"/>
    </source>
</evidence>
<dbReference type="NCBIfam" id="TIGR04279">
    <property type="entry name" value="TIGR04279 domain"/>
    <property type="match status" value="1"/>
</dbReference>
<dbReference type="Proteomes" id="UP000198669">
    <property type="component" value="Unassembled WGS sequence"/>
</dbReference>
<reference evidence="2 6" key="3">
    <citation type="submission" date="2018-10" db="EMBL/GenBank/DDBJ databases">
        <title>Cultivation of a novel Methanohalophilus strain from Kebrit Deep of the Red Sea and a genomic comparison of members of the genus Methanohalophilus.</title>
        <authorList>
            <person name="Guan Y."/>
            <person name="Ngugi D.K."/>
            <person name="Stingl U."/>
        </authorList>
    </citation>
    <scope>NUCLEOTIDE SEQUENCE [LARGE SCALE GENOMIC DNA]</scope>
    <source>
        <strain evidence="2 6">DSM 3094</strain>
    </source>
</reference>
<name>A0A1L3Q148_9EURY</name>
<dbReference type="EMBL" id="RJJG01000005">
    <property type="protein sequence ID" value="RNI08407.1"/>
    <property type="molecule type" value="Genomic_DNA"/>
</dbReference>
<reference evidence="3 5" key="2">
    <citation type="submission" date="2016-10" db="EMBL/GenBank/DDBJ databases">
        <authorList>
            <person name="de Groot N.N."/>
        </authorList>
    </citation>
    <scope>NUCLEOTIDE SEQUENCE [LARGE SCALE GENOMIC DNA]</scope>
    <source>
        <strain evidence="3 5">Z-7982</strain>
    </source>
</reference>
<dbReference type="Proteomes" id="UP000186879">
    <property type="component" value="Chromosome"/>
</dbReference>
<evidence type="ECO:0000313" key="1">
    <source>
        <dbReference type="EMBL" id="APH38594.1"/>
    </source>
</evidence>
<dbReference type="RefSeq" id="WP_072561048.1">
    <property type="nucleotide sequence ID" value="NZ_CP017921.1"/>
</dbReference>
<dbReference type="KEGG" id="mhaz:BHR79_03230"/>
<dbReference type="GeneID" id="30582744"/>
<evidence type="ECO:0000313" key="4">
    <source>
        <dbReference type="Proteomes" id="UP000186879"/>
    </source>
</evidence>
<dbReference type="InterPro" id="IPR026595">
    <property type="entry name" value="CHP04279"/>
</dbReference>
<proteinExistence type="predicted"/>
<gene>
    <name evidence="1" type="ORF">BHR79_03230</name>
    <name evidence="2" type="ORF">EFE40_07630</name>
    <name evidence="3" type="ORF">SAMN04515625_0479</name>
</gene>